<gene>
    <name evidence="1" type="ORF">RZO55_10380</name>
</gene>
<proteinExistence type="predicted"/>
<protein>
    <submittedName>
        <fullName evidence="1">Uncharacterized protein</fullName>
    </submittedName>
</protein>
<name>A0ABU4GK31_9CLOT</name>
<reference evidence="1 2" key="1">
    <citation type="submission" date="2023-10" db="EMBL/GenBank/DDBJ databases">
        <title>A novel Glycoside Hydrolase 43-Like Enzyme from Clostrdium boliviensis is an Endo-xylanase, and a Candidate for Xylooligosaccharides Production from Different Xylan Substrates.</title>
        <authorList>
            <person name="Alvarez M.T."/>
            <person name="Rocabado-Villegas L.R."/>
            <person name="Salas-Veizaga D.M."/>
            <person name="Linares-Pasten J.A."/>
            <person name="Gudmundsdottir E.E."/>
            <person name="Hreggvidsson G.O."/>
            <person name="Adlercreutz P."/>
            <person name="Nordberg Karlsson E."/>
        </authorList>
    </citation>
    <scope>NUCLEOTIDE SEQUENCE [LARGE SCALE GENOMIC DNA]</scope>
    <source>
        <strain evidence="1 2">E-1</strain>
    </source>
</reference>
<keyword evidence="2" id="KW-1185">Reference proteome</keyword>
<accession>A0ABU4GK31</accession>
<evidence type="ECO:0000313" key="2">
    <source>
        <dbReference type="Proteomes" id="UP001276854"/>
    </source>
</evidence>
<dbReference type="RefSeq" id="WP_318064223.1">
    <property type="nucleotide sequence ID" value="NZ_JAWONS010000165.1"/>
</dbReference>
<dbReference type="EMBL" id="JAWONS010000165">
    <property type="protein sequence ID" value="MDW2797981.1"/>
    <property type="molecule type" value="Genomic_DNA"/>
</dbReference>
<comment type="caution">
    <text evidence="1">The sequence shown here is derived from an EMBL/GenBank/DDBJ whole genome shotgun (WGS) entry which is preliminary data.</text>
</comment>
<sequence>MVYYISSTIYHQTILSTVEESGQLIIGQQTDNHVEFFKYIKNNIISLSDIEFLVIDLSALDDLDEDILQAFKMYRTMYDETRCIIVAPYRQAGDSLLSQLFALGIWNIIATNDYLEMKKGLELCLSEKGMSFKEALAFKDIKKTEEIDINEVKAVSRVMIGLIGVQKRIGTTHSAVMLAGCLRKKGYMVAAVEFNPSCTFQKIREDFGEKFHDHFYFTLNGIDYYPDINRESFQKVLEKSYNFIIMDFGNFQDCNMEEYHKCHVRLICAGSKAWELEYAACILQQYDDEILKHLHFYFNFTDKNYEKPIKKQMKNSKGDSLNVHFLEYRSDPFNTEEFPAVEQLLGEYLRVSPKKKGWFGRKRGK</sequence>
<evidence type="ECO:0000313" key="1">
    <source>
        <dbReference type="EMBL" id="MDW2797981.1"/>
    </source>
</evidence>
<dbReference type="Proteomes" id="UP001276854">
    <property type="component" value="Unassembled WGS sequence"/>
</dbReference>
<organism evidence="1 2">
    <name type="scientific">Clostridium boliviensis</name>
    <dbReference type="NCBI Taxonomy" id="318465"/>
    <lineage>
        <taxon>Bacteria</taxon>
        <taxon>Bacillati</taxon>
        <taxon>Bacillota</taxon>
        <taxon>Clostridia</taxon>
        <taxon>Eubacteriales</taxon>
        <taxon>Clostridiaceae</taxon>
        <taxon>Clostridium</taxon>
    </lineage>
</organism>